<name>A0A9X4SBH5_9LACT</name>
<keyword evidence="5" id="KW-1185">Reference proteome</keyword>
<accession>A0A9X4SBH5</accession>
<evidence type="ECO:0000313" key="4">
    <source>
        <dbReference type="EMBL" id="MDG6145421.1"/>
    </source>
</evidence>
<feature type="chain" id="PRO_5040825131" description="Tim44-like domain-containing protein" evidence="2">
    <location>
        <begin position="27"/>
        <end position="244"/>
    </location>
</feature>
<keyword evidence="1" id="KW-1133">Transmembrane helix</keyword>
<sequence length="244" mass="27955">MKPKQKTFIIILTSFALFTFTPHVFATAGGFHSSRGSRSSIGRRTSQWSDEHTSYQRYTYNNSYYHSTGHYYNNSTAYGFSPFSLILGVLVVGGIVLKSKKPMIGRQSYVYDKALADETLAEQVETNFLLIQDAWDHQNLKPVEHLYSEALYAKHQKMLTKMAQKGLLNHTHSIVIDGLSRLKQKNSSQFEIDISFVAIDFLVELNTQRIIKGNNMTRDAFKQRWTFITNGDKLKVAKIKELKI</sequence>
<dbReference type="AlphaFoldDB" id="A0A9X4SBH5"/>
<evidence type="ECO:0000256" key="2">
    <source>
        <dbReference type="SAM" id="SignalP"/>
    </source>
</evidence>
<dbReference type="Proteomes" id="UP001153199">
    <property type="component" value="Unassembled WGS sequence"/>
</dbReference>
<comment type="caution">
    <text evidence="4">The sequence shown here is derived from an EMBL/GenBank/DDBJ whole genome shotgun (WGS) entry which is preliminary data.</text>
</comment>
<reference evidence="4" key="1">
    <citation type="submission" date="2022-06" db="EMBL/GenBank/DDBJ databases">
        <title>Lactococcus from bovine mastitis in China.</title>
        <authorList>
            <person name="Lin Y."/>
            <person name="Han B."/>
        </authorList>
    </citation>
    <scope>NUCLEOTIDE SEQUENCE</scope>
    <source>
        <strain evidence="4">Ningxia-I-26</strain>
    </source>
</reference>
<protein>
    <recommendedName>
        <fullName evidence="3">Tim44-like domain-containing protein</fullName>
    </recommendedName>
</protein>
<evidence type="ECO:0000259" key="3">
    <source>
        <dbReference type="Pfam" id="PF04280"/>
    </source>
</evidence>
<keyword evidence="2" id="KW-0732">Signal</keyword>
<gene>
    <name evidence="4" type="ORF">NF717_07070</name>
</gene>
<keyword evidence="1" id="KW-0472">Membrane</keyword>
<dbReference type="RefSeq" id="WP_213433056.1">
    <property type="nucleotide sequence ID" value="NZ_CP141727.1"/>
</dbReference>
<dbReference type="InterPro" id="IPR007379">
    <property type="entry name" value="Tim44-like_dom"/>
</dbReference>
<evidence type="ECO:0000256" key="1">
    <source>
        <dbReference type="SAM" id="Phobius"/>
    </source>
</evidence>
<dbReference type="EMBL" id="JAMWFV010000008">
    <property type="protein sequence ID" value="MDG6145421.1"/>
    <property type="molecule type" value="Genomic_DNA"/>
</dbReference>
<feature type="signal peptide" evidence="2">
    <location>
        <begin position="1"/>
        <end position="26"/>
    </location>
</feature>
<dbReference type="Gene3D" id="3.10.450.240">
    <property type="match status" value="1"/>
</dbReference>
<keyword evidence="1" id="KW-0812">Transmembrane</keyword>
<proteinExistence type="predicted"/>
<organism evidence="4 5">
    <name type="scientific">Lactococcus formosensis</name>
    <dbReference type="NCBI Taxonomy" id="1281486"/>
    <lineage>
        <taxon>Bacteria</taxon>
        <taxon>Bacillati</taxon>
        <taxon>Bacillota</taxon>
        <taxon>Bacilli</taxon>
        <taxon>Lactobacillales</taxon>
        <taxon>Streptococcaceae</taxon>
        <taxon>Lactococcus</taxon>
    </lineage>
</organism>
<dbReference type="Pfam" id="PF04280">
    <property type="entry name" value="Tim44"/>
    <property type="match status" value="1"/>
</dbReference>
<dbReference type="InterPro" id="IPR032710">
    <property type="entry name" value="NTF2-like_dom_sf"/>
</dbReference>
<feature type="transmembrane region" description="Helical" evidence="1">
    <location>
        <begin position="77"/>
        <end position="97"/>
    </location>
</feature>
<feature type="domain" description="Tim44-like" evidence="3">
    <location>
        <begin position="110"/>
        <end position="227"/>
    </location>
</feature>
<dbReference type="SUPFAM" id="SSF54427">
    <property type="entry name" value="NTF2-like"/>
    <property type="match status" value="1"/>
</dbReference>
<evidence type="ECO:0000313" key="5">
    <source>
        <dbReference type="Proteomes" id="UP001153199"/>
    </source>
</evidence>